<dbReference type="STRING" id="418495.SAMN05216215_107529"/>
<dbReference type="Proteomes" id="UP000199529">
    <property type="component" value="Unassembled WGS sequence"/>
</dbReference>
<dbReference type="Pfam" id="PF18991">
    <property type="entry name" value="DUF5724"/>
    <property type="match status" value="1"/>
</dbReference>
<protein>
    <recommendedName>
        <fullName evidence="6">DUF4132 domain-containing protein</fullName>
    </recommendedName>
</protein>
<feature type="domain" description="DUF5724" evidence="2">
    <location>
        <begin position="375"/>
        <end position="440"/>
    </location>
</feature>
<feature type="domain" description="DUF4132" evidence="1">
    <location>
        <begin position="477"/>
        <end position="640"/>
    </location>
</feature>
<evidence type="ECO:0000313" key="5">
    <source>
        <dbReference type="Proteomes" id="UP000199529"/>
    </source>
</evidence>
<keyword evidence="5" id="KW-1185">Reference proteome</keyword>
<dbReference type="InterPro" id="IPR056639">
    <property type="entry name" value="DUF7737"/>
</dbReference>
<sequence>MVERSVPEIYIDIVHEHREALWRLVDRARVAVKAGDVAGLRDTAGVIRLRIRQGEDQTIGNLAPHVADIVAELDELYDAGFPVDRPDDITGLLDAPWPTAHRKALLAAFLGRDVRHRLLLDEVAERAIAAIDTRLLRVLVCTPLGTLGRETVARILDALHRAGALDAAVVERAFTDDRYLGYAIIGQTPTGDATAPPLACAGAVRNHVDALTWRLVSAPAPADWDELPKVLVPRGLRFVRAALTWHGDERVADHLGAAELTGAECAALLDLLRDRPVEEQRRVFGWRLRAGDADALLPLFGLERAAPLLRLIRAMPVGEATRQDRAVFLAAIEDAGVDAARRLLELEPNELVSAVMGWNRAQVLKRVKHNALQGIAAFGMLPLASDETVLDRYLALRESAKKGAKLGPNRRHSHAAAIAVALDHLAQVAGVPEASRLEWDCEARIAIETPMEAEVGDYRIALRFDGADPAMTVSRAGKTLKSVPAAVRADPGYQELREHQERLRDQARRMRTGLVERLVATAGTLAPDELARLLSLPAGAAMLPALLWRDQAGVIDLLDQVDITGPVTAVHPVELHERGVLADWQAEIVRRRLRQPVKQAFRELYVLTPAEREAGDVSRRFAGQTVNGKVAGQLLSGRGWFTHGEYDDHQATRTVGDGLIAALRCDFHGYFGMGDVQVGEIRFLTGGDRDPGCYGTPTGSGSAGGTPVPLVDVPPVVFSEVMRDLDLAVSVAGAQPEEYLSPTQAASRTQVLAALIADLRLTQVTVEGHSAVVRGTRATYRVHLTSGSIHIAPAGHLCVVPASFGATAHRRLFLPFADEDRMTSIILSKVLLLAEDEKISDPSILTQLDSLTGKAAT</sequence>
<dbReference type="AlphaFoldDB" id="A0A1H3T5H6"/>
<evidence type="ECO:0000259" key="2">
    <source>
        <dbReference type="Pfam" id="PF18991"/>
    </source>
</evidence>
<proteinExistence type="predicted"/>
<evidence type="ECO:0008006" key="6">
    <source>
        <dbReference type="Google" id="ProtNLM"/>
    </source>
</evidence>
<dbReference type="InterPro" id="IPR025406">
    <property type="entry name" value="DUF4132"/>
</dbReference>
<evidence type="ECO:0000259" key="3">
    <source>
        <dbReference type="Pfam" id="PF24879"/>
    </source>
</evidence>
<evidence type="ECO:0000259" key="1">
    <source>
        <dbReference type="Pfam" id="PF13569"/>
    </source>
</evidence>
<gene>
    <name evidence="4" type="ORF">SAMN05216215_107529</name>
</gene>
<organism evidence="4 5">
    <name type="scientific">Saccharopolyspora shandongensis</name>
    <dbReference type="NCBI Taxonomy" id="418495"/>
    <lineage>
        <taxon>Bacteria</taxon>
        <taxon>Bacillati</taxon>
        <taxon>Actinomycetota</taxon>
        <taxon>Actinomycetes</taxon>
        <taxon>Pseudonocardiales</taxon>
        <taxon>Pseudonocardiaceae</taxon>
        <taxon>Saccharopolyspora</taxon>
    </lineage>
</organism>
<dbReference type="InterPro" id="IPR043782">
    <property type="entry name" value="DUF5724"/>
</dbReference>
<feature type="domain" description="DUF7737" evidence="3">
    <location>
        <begin position="746"/>
        <end position="848"/>
    </location>
</feature>
<dbReference type="Pfam" id="PF24879">
    <property type="entry name" value="DUF7737"/>
    <property type="match status" value="1"/>
</dbReference>
<dbReference type="EMBL" id="FNOK01000075">
    <property type="protein sequence ID" value="SDZ45300.1"/>
    <property type="molecule type" value="Genomic_DNA"/>
</dbReference>
<accession>A0A1H3T5H6</accession>
<dbReference type="Pfam" id="PF13569">
    <property type="entry name" value="DUF4132"/>
    <property type="match status" value="1"/>
</dbReference>
<evidence type="ECO:0000313" key="4">
    <source>
        <dbReference type="EMBL" id="SDZ45300.1"/>
    </source>
</evidence>
<reference evidence="5" key="1">
    <citation type="submission" date="2016-10" db="EMBL/GenBank/DDBJ databases">
        <authorList>
            <person name="Varghese N."/>
            <person name="Submissions S."/>
        </authorList>
    </citation>
    <scope>NUCLEOTIDE SEQUENCE [LARGE SCALE GENOMIC DNA]</scope>
    <source>
        <strain evidence="5">CGMCC 4.3530</strain>
    </source>
</reference>
<name>A0A1H3T5H6_9PSEU</name>